<proteinExistence type="predicted"/>
<evidence type="ECO:0000313" key="2">
    <source>
        <dbReference type="Proteomes" id="UP000224503"/>
    </source>
</evidence>
<dbReference type="GeneID" id="40069855"/>
<dbReference type="RefSeq" id="YP_009594335.1">
    <property type="nucleotide sequence ID" value="NC_041875.1"/>
</dbReference>
<accession>A0A0U4JBM1</accession>
<protein>
    <submittedName>
        <fullName evidence="1">Uncharacterized protein</fullName>
    </submittedName>
</protein>
<sequence>MCDKCEATDAKSEALLKEFFEKNGLKENSILNSDVTTTTVEVPGGIWLIQKNTNTTQVGIEGAHEIQDFISAVFIHDDMALDISLALAMTQPPEAFMAKLFGMSED</sequence>
<dbReference type="KEGG" id="vg:40069855"/>
<name>A0A0U4JBM1_9CAUD</name>
<dbReference type="Proteomes" id="UP000224503">
    <property type="component" value="Segment"/>
</dbReference>
<reference evidence="1 2" key="1">
    <citation type="submission" date="2015-11" db="EMBL/GenBank/DDBJ databases">
        <authorList>
            <person name="Ott C."/>
            <person name="Guerrero C.A."/>
            <person name="Bradley K.W."/>
            <person name="Asai D.J."/>
            <person name="Bowman C.A."/>
            <person name="Russell D.A."/>
            <person name="Pope W.H."/>
            <person name="Jacobs-Sera D."/>
            <person name="Hendrix R.W."/>
            <person name="Hatfull G.F."/>
        </authorList>
    </citation>
    <scope>NUCLEOTIDE SEQUENCE [LARGE SCALE GENOMIC DNA]</scope>
</reference>
<dbReference type="EMBL" id="KU160650">
    <property type="protein sequence ID" value="ALY09317.1"/>
    <property type="molecule type" value="Genomic_DNA"/>
</dbReference>
<gene>
    <name evidence="1" type="primary">47</name>
    <name evidence="1" type="ORF">JASMINE_47</name>
</gene>
<keyword evidence="2" id="KW-1185">Reference proteome</keyword>
<organism evidence="1 2">
    <name type="scientific">Arthrobacter phage Jasmine</name>
    <dbReference type="NCBI Taxonomy" id="1772302"/>
    <lineage>
        <taxon>Viruses</taxon>
        <taxon>Duplodnaviria</taxon>
        <taxon>Heunggongvirae</taxon>
        <taxon>Uroviricota</taxon>
        <taxon>Caudoviricetes</taxon>
        <taxon>Jasminevirus</taxon>
        <taxon>Jasminevirus jasmine</taxon>
    </lineage>
</organism>
<dbReference type="OrthoDB" id="32266at10239"/>
<evidence type="ECO:0000313" key="1">
    <source>
        <dbReference type="EMBL" id="ALY09317.1"/>
    </source>
</evidence>